<name>A0AAQ3K447_9LILI</name>
<feature type="compositionally biased region" description="Basic and acidic residues" evidence="5">
    <location>
        <begin position="179"/>
        <end position="200"/>
    </location>
</feature>
<dbReference type="GO" id="GO:0008270">
    <property type="term" value="F:zinc ion binding"/>
    <property type="evidence" value="ECO:0007669"/>
    <property type="project" value="UniProtKB-KW"/>
</dbReference>
<dbReference type="InterPro" id="IPR036249">
    <property type="entry name" value="Thioredoxin-like_sf"/>
</dbReference>
<dbReference type="InterPro" id="IPR000504">
    <property type="entry name" value="RRM_dom"/>
</dbReference>
<reference evidence="8 9" key="1">
    <citation type="submission" date="2023-10" db="EMBL/GenBank/DDBJ databases">
        <title>Chromosome-scale genome assembly provides insights into flower coloration mechanisms of Canna indica.</title>
        <authorList>
            <person name="Li C."/>
        </authorList>
    </citation>
    <scope>NUCLEOTIDE SEQUENCE [LARGE SCALE GENOMIC DNA]</scope>
    <source>
        <tissue evidence="8">Flower</tissue>
    </source>
</reference>
<dbReference type="SUPFAM" id="SSF54928">
    <property type="entry name" value="RNA-binding domain, RBD"/>
    <property type="match status" value="2"/>
</dbReference>
<keyword evidence="9" id="KW-1185">Reference proteome</keyword>
<feature type="region of interest" description="Disordered" evidence="5">
    <location>
        <begin position="702"/>
        <end position="753"/>
    </location>
</feature>
<evidence type="ECO:0000313" key="9">
    <source>
        <dbReference type="Proteomes" id="UP001327560"/>
    </source>
</evidence>
<dbReference type="Pfam" id="PF00076">
    <property type="entry name" value="RRM_1"/>
    <property type="match status" value="1"/>
</dbReference>
<feature type="region of interest" description="Disordered" evidence="5">
    <location>
        <begin position="1044"/>
        <end position="1069"/>
    </location>
</feature>
<keyword evidence="4" id="KW-0175">Coiled coil</keyword>
<feature type="compositionally biased region" description="Low complexity" evidence="5">
    <location>
        <begin position="702"/>
        <end position="712"/>
    </location>
</feature>
<dbReference type="PROSITE" id="PS50103">
    <property type="entry name" value="ZF_C3H1"/>
    <property type="match status" value="1"/>
</dbReference>
<keyword evidence="3" id="KW-0479">Metal-binding</keyword>
<dbReference type="PROSITE" id="PS51354">
    <property type="entry name" value="GLUTAREDOXIN_2"/>
    <property type="match status" value="1"/>
</dbReference>
<organism evidence="8 9">
    <name type="scientific">Canna indica</name>
    <name type="common">Indian-shot</name>
    <dbReference type="NCBI Taxonomy" id="4628"/>
    <lineage>
        <taxon>Eukaryota</taxon>
        <taxon>Viridiplantae</taxon>
        <taxon>Streptophyta</taxon>
        <taxon>Embryophyta</taxon>
        <taxon>Tracheophyta</taxon>
        <taxon>Spermatophyta</taxon>
        <taxon>Magnoliopsida</taxon>
        <taxon>Liliopsida</taxon>
        <taxon>Zingiberales</taxon>
        <taxon>Cannaceae</taxon>
        <taxon>Canna</taxon>
    </lineage>
</organism>
<evidence type="ECO:0000256" key="3">
    <source>
        <dbReference type="PROSITE-ProRule" id="PRU00723"/>
    </source>
</evidence>
<dbReference type="InterPro" id="IPR002109">
    <property type="entry name" value="Glutaredoxin"/>
</dbReference>
<feature type="domain" description="C3H1-type" evidence="7">
    <location>
        <begin position="353"/>
        <end position="381"/>
    </location>
</feature>
<feature type="compositionally biased region" description="Acidic residues" evidence="5">
    <location>
        <begin position="142"/>
        <end position="154"/>
    </location>
</feature>
<feature type="domain" description="RRM" evidence="6">
    <location>
        <begin position="609"/>
        <end position="681"/>
    </location>
</feature>
<feature type="coiled-coil region" evidence="4">
    <location>
        <begin position="758"/>
        <end position="785"/>
    </location>
</feature>
<feature type="compositionally biased region" description="Polar residues" evidence="5">
    <location>
        <begin position="166"/>
        <end position="178"/>
    </location>
</feature>
<feature type="region of interest" description="Disordered" evidence="5">
    <location>
        <begin position="402"/>
        <end position="422"/>
    </location>
</feature>
<evidence type="ECO:0008006" key="10">
    <source>
        <dbReference type="Google" id="ProtNLM"/>
    </source>
</evidence>
<dbReference type="PROSITE" id="PS50102">
    <property type="entry name" value="RRM"/>
    <property type="match status" value="1"/>
</dbReference>
<evidence type="ECO:0000313" key="8">
    <source>
        <dbReference type="EMBL" id="WOL01749.1"/>
    </source>
</evidence>
<evidence type="ECO:0000256" key="5">
    <source>
        <dbReference type="SAM" id="MobiDB-lite"/>
    </source>
</evidence>
<feature type="zinc finger region" description="C3H1-type" evidence="3">
    <location>
        <begin position="353"/>
        <end position="381"/>
    </location>
</feature>
<accession>A0AAQ3K447</accession>
<dbReference type="CDD" id="cd03419">
    <property type="entry name" value="GRX_GRXh_1_2_like"/>
    <property type="match status" value="1"/>
</dbReference>
<dbReference type="InterPro" id="IPR012677">
    <property type="entry name" value="Nucleotide-bd_a/b_plait_sf"/>
</dbReference>
<dbReference type="InterPro" id="IPR035979">
    <property type="entry name" value="RBD_domain_sf"/>
</dbReference>
<dbReference type="PANTHER" id="PTHR14398:SF0">
    <property type="entry name" value="ZINC FINGER PROTEIN SWM"/>
    <property type="match status" value="1"/>
</dbReference>
<dbReference type="SUPFAM" id="SSF52833">
    <property type="entry name" value="Thioredoxin-like"/>
    <property type="match status" value="1"/>
</dbReference>
<gene>
    <name evidence="8" type="ORF">Cni_G10466</name>
</gene>
<keyword evidence="3" id="KW-0862">Zinc</keyword>
<evidence type="ECO:0000259" key="7">
    <source>
        <dbReference type="PROSITE" id="PS50103"/>
    </source>
</evidence>
<feature type="compositionally biased region" description="Polar residues" evidence="5">
    <location>
        <begin position="721"/>
        <end position="734"/>
    </location>
</feature>
<protein>
    <recommendedName>
        <fullName evidence="10">Zinc finger CCCH domain-containing protein 27</fullName>
    </recommendedName>
</protein>
<dbReference type="SMART" id="SM00360">
    <property type="entry name" value="RRM"/>
    <property type="match status" value="1"/>
</dbReference>
<dbReference type="GO" id="GO:0005634">
    <property type="term" value="C:nucleus"/>
    <property type="evidence" value="ECO:0007669"/>
    <property type="project" value="TreeGrafter"/>
</dbReference>
<dbReference type="CDD" id="cd12257">
    <property type="entry name" value="RRM1_RBM26_like"/>
    <property type="match status" value="1"/>
</dbReference>
<dbReference type="FunFam" id="3.30.70.330:FF:000719">
    <property type="entry name" value="Predicted protein"/>
    <property type="match status" value="1"/>
</dbReference>
<dbReference type="Gene3D" id="3.40.30.10">
    <property type="entry name" value="Glutaredoxin"/>
    <property type="match status" value="1"/>
</dbReference>
<dbReference type="InterPro" id="IPR000571">
    <property type="entry name" value="Znf_CCCH"/>
</dbReference>
<dbReference type="AlphaFoldDB" id="A0AAQ3K447"/>
<feature type="region of interest" description="Disordered" evidence="5">
    <location>
        <begin position="118"/>
        <end position="205"/>
    </location>
</feature>
<dbReference type="GO" id="GO:0003723">
    <property type="term" value="F:RNA binding"/>
    <property type="evidence" value="ECO:0007669"/>
    <property type="project" value="UniProtKB-UniRule"/>
</dbReference>
<dbReference type="InterPro" id="IPR014025">
    <property type="entry name" value="Glutaredoxin_subgr"/>
</dbReference>
<dbReference type="PANTHER" id="PTHR14398">
    <property type="entry name" value="RNA RECOGNITION RRM/RNP DOMAIN"/>
    <property type="match status" value="1"/>
</dbReference>
<sequence length="1069" mass="116833">MALAKAKKIVSSAPVVVFSKTNSGHCKWLKELLIQLEASFKVIELDLESDGSDIQSALTEWTGQRQLPIIFIGGNHIGGCESTENFFSRMLQALEDASVAMVDQKHDVIKKFELSTPTVDSLRRRSPSPADENHSTSSEPVGDSEDQEVTDSDDDRNHKHRRREAQPNSFDNDVQEQSRWTDRKRSKPFEGRHMSHDSDNRGNMLRGISSKFEKRPTYSTPGIRVPPDLGSRARLNQMYRVDSVRRSDVPASIGRPSMGRGRGRSTISWVQQESKFSPLDTLDFASQVVSQGLPANHGLFVGAGIPNAASTQNASWGAYGFVPGMSNNILDPLQPLGIQGALQPMMTPIFNMGIPRQRCRDFDERGFCLRGDMCPMDHGVNRIVVEDVQSLSQFNLPVSDPSSQGLGLQAGSGSLPSVSTSSGHFNSCKPMTVKDGKSMLTDDALKLNGVSSASGVAEADVYDPDQPLWNSEPSQTPSTCLMLPSPNNDEEPLNVDFSAKQSLKLSNGFRTEQANRNFPYGSNSSVWGRNVHGCMSEMGFKTNGTLISRSPISDEMKEDHERLIVISAIQQKSVSAKEMENKPAVVQSHPTLNAESGRNTGRVSHKASCTLYVHGIPQKNNTKSALLSHFQKFGEVVDVYIPLNSEKAFVQFSRREEAEAALEAPDAVMGNRFIKLWWANRDRVHDVRKNSVQKKIPLSSSLGASFSSNSSSTDKEKGNLASPSPTGNKTSIFSATPGAPKCPSSNIPKVAPPVQKKLEGLELLKEELRKKQDILAQKRDEFRRQLVKFEKQAVSVKKGELASGQTAKRLKVDLDNEPVASSAPISTAGAQEEAENKLQKQNSVQGFVSPTPIANNTEEMDHLQTPKSSTVGPDNLPTSFRILPPLPDGLKDVAVLQDHFSSFGDLSSVVFEDSEGRTDNDGMGTREDSCACVIFTSHLSAERAYVSGNCWKGHRLRFMWLSDSGNSDKKCSIQDTIAPHGSSSSDVQAELALSLTSFAKGNSSNSVIAKTNDVINGDSRDIQEEYCAQSNPPEAFLMETHSNPDMREECHPGNDAPVVEGKTNVGLAQ</sequence>
<dbReference type="Pfam" id="PF00462">
    <property type="entry name" value="Glutaredoxin"/>
    <property type="match status" value="1"/>
</dbReference>
<proteinExistence type="predicted"/>
<evidence type="ECO:0000259" key="6">
    <source>
        <dbReference type="PROSITE" id="PS50102"/>
    </source>
</evidence>
<dbReference type="InterPro" id="IPR045137">
    <property type="entry name" value="RBM26/27"/>
</dbReference>
<dbReference type="Gene3D" id="3.30.70.330">
    <property type="match status" value="1"/>
</dbReference>
<keyword evidence="1 2" id="KW-0694">RNA-binding</keyword>
<evidence type="ECO:0000256" key="2">
    <source>
        <dbReference type="PROSITE-ProRule" id="PRU00176"/>
    </source>
</evidence>
<dbReference type="EMBL" id="CP136892">
    <property type="protein sequence ID" value="WOL01749.1"/>
    <property type="molecule type" value="Genomic_DNA"/>
</dbReference>
<keyword evidence="3" id="KW-0863">Zinc-finger</keyword>
<dbReference type="SMART" id="SM00356">
    <property type="entry name" value="ZnF_C3H1"/>
    <property type="match status" value="1"/>
</dbReference>
<feature type="region of interest" description="Disordered" evidence="5">
    <location>
        <begin position="813"/>
        <end position="842"/>
    </location>
</feature>
<dbReference type="PRINTS" id="PR00160">
    <property type="entry name" value="GLUTAREDOXIN"/>
</dbReference>
<evidence type="ECO:0000256" key="4">
    <source>
        <dbReference type="SAM" id="Coils"/>
    </source>
</evidence>
<dbReference type="Proteomes" id="UP001327560">
    <property type="component" value="Chromosome 3"/>
</dbReference>
<evidence type="ECO:0000256" key="1">
    <source>
        <dbReference type="ARBA" id="ARBA00022884"/>
    </source>
</evidence>